<protein>
    <submittedName>
        <fullName evidence="1">Uncharacterized protein</fullName>
    </submittedName>
</protein>
<dbReference type="AlphaFoldDB" id="X1AI66"/>
<organism evidence="1">
    <name type="scientific">marine sediment metagenome</name>
    <dbReference type="NCBI Taxonomy" id="412755"/>
    <lineage>
        <taxon>unclassified sequences</taxon>
        <taxon>metagenomes</taxon>
        <taxon>ecological metagenomes</taxon>
    </lineage>
</organism>
<sequence length="33" mass="3693">LHEGDFFTSDKGFGMVDVGRDEDKSANTKVDKF</sequence>
<dbReference type="EMBL" id="BART01011225">
    <property type="protein sequence ID" value="GAG82320.1"/>
    <property type="molecule type" value="Genomic_DNA"/>
</dbReference>
<comment type="caution">
    <text evidence="1">The sequence shown here is derived from an EMBL/GenBank/DDBJ whole genome shotgun (WGS) entry which is preliminary data.</text>
</comment>
<proteinExistence type="predicted"/>
<evidence type="ECO:0000313" key="1">
    <source>
        <dbReference type="EMBL" id="GAG82320.1"/>
    </source>
</evidence>
<name>X1AI66_9ZZZZ</name>
<accession>X1AI66</accession>
<feature type="non-terminal residue" evidence="1">
    <location>
        <position position="1"/>
    </location>
</feature>
<reference evidence="1" key="1">
    <citation type="journal article" date="2014" name="Front. Microbiol.">
        <title>High frequency of phylogenetically diverse reductive dehalogenase-homologous genes in deep subseafloor sedimentary metagenomes.</title>
        <authorList>
            <person name="Kawai M."/>
            <person name="Futagami T."/>
            <person name="Toyoda A."/>
            <person name="Takaki Y."/>
            <person name="Nishi S."/>
            <person name="Hori S."/>
            <person name="Arai W."/>
            <person name="Tsubouchi T."/>
            <person name="Morono Y."/>
            <person name="Uchiyama I."/>
            <person name="Ito T."/>
            <person name="Fujiyama A."/>
            <person name="Inagaki F."/>
            <person name="Takami H."/>
        </authorList>
    </citation>
    <scope>NUCLEOTIDE SEQUENCE</scope>
    <source>
        <strain evidence="1">Expedition CK06-06</strain>
    </source>
</reference>
<gene>
    <name evidence="1" type="ORF">S01H4_24012</name>
</gene>